<evidence type="ECO:0000313" key="15">
    <source>
        <dbReference type="Proteomes" id="UP000327044"/>
    </source>
</evidence>
<dbReference type="GO" id="GO:1905515">
    <property type="term" value="P:non-motile cilium assembly"/>
    <property type="evidence" value="ECO:0007669"/>
    <property type="project" value="TreeGrafter"/>
</dbReference>
<gene>
    <name evidence="14" type="ORF">PPYR_08044</name>
</gene>
<dbReference type="SUPFAM" id="SSF50978">
    <property type="entry name" value="WD40 repeat-like"/>
    <property type="match status" value="2"/>
</dbReference>
<dbReference type="Pfam" id="PF24797">
    <property type="entry name" value="Beta-prop_WDR35_TULP_N"/>
    <property type="match status" value="1"/>
</dbReference>
<evidence type="ECO:0000259" key="13">
    <source>
        <dbReference type="Pfam" id="PF25768"/>
    </source>
</evidence>
<evidence type="ECO:0000256" key="8">
    <source>
        <dbReference type="ARBA" id="ARBA00023273"/>
    </source>
</evidence>
<dbReference type="GO" id="GO:0035721">
    <property type="term" value="P:intraciliary retrograde transport"/>
    <property type="evidence" value="ECO:0007669"/>
    <property type="project" value="TreeGrafter"/>
</dbReference>
<keyword evidence="7" id="KW-0206">Cytoskeleton</keyword>
<dbReference type="InterPro" id="IPR017233">
    <property type="entry name" value="WDR35"/>
</dbReference>
<dbReference type="InParanoid" id="A0A5N4AS53"/>
<dbReference type="EMBL" id="VVIM01000005">
    <property type="protein sequence ID" value="KAB0800164.1"/>
    <property type="molecule type" value="Genomic_DNA"/>
</dbReference>
<sequence length="1166" mass="132874">MYIYLSKKIAIPNNIRVTSIAWNKEDGFIAVGGEGGLLKVLKLDSGNDAESGGKTKGISSSSNLSVNQTLDGHSETVQVITWNNKFRKLTTSDRSGMIIVWILYKGTWYEEMINNRKKSVVVDMTWSADGNKICIIYEDGGIIVGSVDGNRIWGKEIKNVTMSKVQWSPDASILLFGFTDGNIHIYDSSGAFTGTIELIPVHVLKMTVGANIVGMDWYNGQNGHVYAASSTLAVCCENGHLQLMRNPFHPYPIYVDTKMTISCCSWNHNGSLLAIVGRQQLHDDSKSSNVVQFYNPFGEHLRTLKLPGQHVSCCTWEEGSLRIAFGIDSSVYFANIRPDYKWCYFKNTIAYSSGRLYKNGVCVTFWDIVNYQVHVQYVLGLLDMAAYDNHCVLLTKLAGDDPMGRFGLILCSASGAVVDAKYVDFDVKWVAMNSTHVAAASKSNYILWPYKTPKTTSAFWKNQACHLYHTAYDPTGATLIVNDCPIPTGMQNSFDPICAIALSERYLLIAKESGTIKQYVVPHVVIVKTFNLTTRAHRMFINCNSTRLSLIDMTGLLTVLDISEASFHHSDSENTRLERKDVWAMCWASDNPQLLAIMEKTRMYVFKGIYPEEPISTSGYICRFENLEIQAVMLDEIIDIPDKPSKDHLFKLEVKSLRDTRQLLEKVGIKEAYQFIEDNPHPRLWNLLGEAALKDLNFKVAEDAFIRSQDYSGIQFVKKLRFTMNSNVKRGLVAAYFKNFEEAERLFNENDRVDLTLHLRKTLGDWFRVIRIIKYGYYSTPGLLKNAYNKAGDYFTHINNWSAAKEYYELAKNKKKMIETYFQLEDFKSLANMAETLEDSEPMLADMARGFAVEGDYLTAIKTYLKIQDVKSALKVSVENHQWEQTVQIAQRYRMKEVSQIFINYSDTLIKQNKINRAVEINVYAKYWLTAAKCAIKMARKEAEINLNQPIKIKRMYVCAAHLVEKYKKDPNEEELVDTMADVNLVENCWEGAVAFHLYILAQHQLYTRQIHDAVCTFNRLRKYTAYIPAEKIYSMLALTAYFDGLLGVSSNAFTHLNALPELPEKEKAAYRDLALKIFSVHVPDHTTQHRKQTMDCFNCQTSINDWEIRCSYCEIQFPFCIASGRSIISEGLRNKFCSTCNHVIIEKYLGYRRMCPLCHSALFKK</sequence>
<dbReference type="Gene3D" id="1.25.40.470">
    <property type="match status" value="1"/>
</dbReference>
<dbReference type="Pfam" id="PF25170">
    <property type="entry name" value="TPR_WDR35"/>
    <property type="match status" value="1"/>
</dbReference>
<dbReference type="Proteomes" id="UP000327044">
    <property type="component" value="Unassembled WGS sequence"/>
</dbReference>
<feature type="domain" description="IFT121-like TPR repeats" evidence="13">
    <location>
        <begin position="987"/>
        <end position="1085"/>
    </location>
</feature>
<dbReference type="AlphaFoldDB" id="A0A5N4AS53"/>
<dbReference type="InterPro" id="IPR057979">
    <property type="entry name" value="TPR_IFT121"/>
</dbReference>
<keyword evidence="5" id="KW-0970">Cilium biogenesis/degradation</keyword>
<evidence type="ECO:0000256" key="3">
    <source>
        <dbReference type="ARBA" id="ARBA00022574"/>
    </source>
</evidence>
<dbReference type="Pfam" id="PF23390">
    <property type="entry name" value="Beta-prop_WDR35_2nd"/>
    <property type="match status" value="1"/>
</dbReference>
<dbReference type="InterPro" id="IPR036322">
    <property type="entry name" value="WD40_repeat_dom_sf"/>
</dbReference>
<accession>A0A5N4AS53</accession>
<name>A0A5N4AS53_PHOPY</name>
<dbReference type="GO" id="GO:0030991">
    <property type="term" value="C:intraciliary transport particle A"/>
    <property type="evidence" value="ECO:0007669"/>
    <property type="project" value="TreeGrafter"/>
</dbReference>
<evidence type="ECO:0000256" key="7">
    <source>
        <dbReference type="ARBA" id="ARBA00023212"/>
    </source>
</evidence>
<dbReference type="InterPro" id="IPR015943">
    <property type="entry name" value="WD40/YVTN_repeat-like_dom_sf"/>
</dbReference>
<feature type="domain" description="IFT121/TULP4 N-terminal" evidence="12">
    <location>
        <begin position="1"/>
        <end position="337"/>
    </location>
</feature>
<proteinExistence type="predicted"/>
<feature type="domain" description="IFT121-like zinc finger" evidence="10">
    <location>
        <begin position="1119"/>
        <end position="1163"/>
    </location>
</feature>
<protein>
    <submittedName>
        <fullName evidence="14">Uncharacterized protein</fullName>
    </submittedName>
</protein>
<dbReference type="InterPro" id="IPR056170">
    <property type="entry name" value="Znf_IFT121-like"/>
</dbReference>
<reference evidence="14 15" key="1">
    <citation type="journal article" date="2018" name="Elife">
        <title>Firefly genomes illuminate parallel origins of bioluminescence in beetles.</title>
        <authorList>
            <person name="Fallon T.R."/>
            <person name="Lower S.E."/>
            <person name="Chang C.H."/>
            <person name="Bessho-Uehara M."/>
            <person name="Martin G.J."/>
            <person name="Bewick A.J."/>
            <person name="Behringer M."/>
            <person name="Debat H.J."/>
            <person name="Wong I."/>
            <person name="Day J.C."/>
            <person name="Suvorov A."/>
            <person name="Silva C.J."/>
            <person name="Stanger-Hall K.F."/>
            <person name="Hall D.W."/>
            <person name="Schmitz R.J."/>
            <person name="Nelson D.R."/>
            <person name="Lewis S.M."/>
            <person name="Shigenobu S."/>
            <person name="Bybee S.M."/>
            <person name="Larracuente A.M."/>
            <person name="Oba Y."/>
            <person name="Weng J.K."/>
        </authorList>
    </citation>
    <scope>NUCLEOTIDE SEQUENCE [LARGE SCALE GENOMIC DNA]</scope>
    <source>
        <strain evidence="14">1611_PpyrPB1</strain>
        <tissue evidence="14">Whole body</tissue>
    </source>
</reference>
<dbReference type="FunCoup" id="A0A5N4AS53">
    <property type="interactions" value="61"/>
</dbReference>
<keyword evidence="3 9" id="KW-0853">WD repeat</keyword>
<comment type="caution">
    <text evidence="14">The sequence shown here is derived from an EMBL/GenBank/DDBJ whole genome shotgun (WGS) entry which is preliminary data.</text>
</comment>
<dbReference type="GO" id="GO:0061512">
    <property type="term" value="P:protein localization to cilium"/>
    <property type="evidence" value="ECO:0007669"/>
    <property type="project" value="TreeGrafter"/>
</dbReference>
<evidence type="ECO:0000256" key="4">
    <source>
        <dbReference type="ARBA" id="ARBA00022737"/>
    </source>
</evidence>
<keyword evidence="6" id="KW-0969">Cilium</keyword>
<feature type="domain" description="IFT121 second beta-propeller" evidence="11">
    <location>
        <begin position="342"/>
        <end position="653"/>
    </location>
</feature>
<dbReference type="Pfam" id="PF25768">
    <property type="entry name" value="TPR_IFT121"/>
    <property type="match status" value="1"/>
</dbReference>
<dbReference type="InterPro" id="IPR057361">
    <property type="entry name" value="TPR_WDR35"/>
</dbReference>
<dbReference type="SMART" id="SM00320">
    <property type="entry name" value="WD40"/>
    <property type="match status" value="5"/>
</dbReference>
<dbReference type="PANTHER" id="PTHR12764">
    <property type="entry name" value="WD REPEAT DOMAIN-RELATED"/>
    <property type="match status" value="1"/>
</dbReference>
<dbReference type="OrthoDB" id="10260567at2759"/>
<dbReference type="InterPro" id="IPR056158">
    <property type="entry name" value="Beta-prop_IFT121_2nd"/>
</dbReference>
<evidence type="ECO:0000256" key="5">
    <source>
        <dbReference type="ARBA" id="ARBA00022794"/>
    </source>
</evidence>
<dbReference type="PANTHER" id="PTHR12764:SF5">
    <property type="entry name" value="LD29485P"/>
    <property type="match status" value="1"/>
</dbReference>
<dbReference type="InterPro" id="IPR039857">
    <property type="entry name" value="Ift122/121"/>
</dbReference>
<dbReference type="InterPro" id="IPR001680">
    <property type="entry name" value="WD40_rpt"/>
</dbReference>
<evidence type="ECO:0000259" key="11">
    <source>
        <dbReference type="Pfam" id="PF23390"/>
    </source>
</evidence>
<dbReference type="PIRSF" id="PIRSF037536">
    <property type="entry name" value="WD_repeat_p35"/>
    <property type="match status" value="1"/>
</dbReference>
<evidence type="ECO:0000256" key="1">
    <source>
        <dbReference type="ARBA" id="ARBA00004120"/>
    </source>
</evidence>
<dbReference type="Gene3D" id="2.130.10.10">
    <property type="entry name" value="YVTN repeat-like/Quinoprotein amine dehydrogenase"/>
    <property type="match status" value="2"/>
</dbReference>
<keyword evidence="4" id="KW-0677">Repeat</keyword>
<keyword evidence="15" id="KW-1185">Reference proteome</keyword>
<evidence type="ECO:0000256" key="6">
    <source>
        <dbReference type="ARBA" id="ARBA00023069"/>
    </source>
</evidence>
<dbReference type="PROSITE" id="PS50082">
    <property type="entry name" value="WD_REPEATS_2"/>
    <property type="match status" value="1"/>
</dbReference>
<evidence type="ECO:0000259" key="10">
    <source>
        <dbReference type="Pfam" id="PF23145"/>
    </source>
</evidence>
<dbReference type="Pfam" id="PF23145">
    <property type="entry name" value="Zf_2nd_IFT121"/>
    <property type="match status" value="1"/>
</dbReference>
<comment type="subcellular location">
    <subcellularLocation>
        <location evidence="1">Cytoplasm</location>
        <location evidence="1">Cytoskeleton</location>
        <location evidence="1">Cilium basal body</location>
    </subcellularLocation>
</comment>
<organism evidence="14 15">
    <name type="scientific">Photinus pyralis</name>
    <name type="common">Common eastern firefly</name>
    <name type="synonym">Lampyris pyralis</name>
    <dbReference type="NCBI Taxonomy" id="7054"/>
    <lineage>
        <taxon>Eukaryota</taxon>
        <taxon>Metazoa</taxon>
        <taxon>Ecdysozoa</taxon>
        <taxon>Arthropoda</taxon>
        <taxon>Hexapoda</taxon>
        <taxon>Insecta</taxon>
        <taxon>Pterygota</taxon>
        <taxon>Neoptera</taxon>
        <taxon>Endopterygota</taxon>
        <taxon>Coleoptera</taxon>
        <taxon>Polyphaga</taxon>
        <taxon>Elateriformia</taxon>
        <taxon>Elateroidea</taxon>
        <taxon>Lampyridae</taxon>
        <taxon>Lampyrinae</taxon>
        <taxon>Photinus</taxon>
    </lineage>
</organism>
<evidence type="ECO:0000256" key="9">
    <source>
        <dbReference type="PROSITE-ProRule" id="PRU00221"/>
    </source>
</evidence>
<dbReference type="InterPro" id="IPR056159">
    <property type="entry name" value="Beta-prop_IFT121_TULP_N"/>
</dbReference>
<dbReference type="GO" id="GO:0097730">
    <property type="term" value="C:non-motile cilium"/>
    <property type="evidence" value="ECO:0007669"/>
    <property type="project" value="TreeGrafter"/>
</dbReference>
<keyword evidence="8" id="KW-0966">Cell projection</keyword>
<evidence type="ECO:0000256" key="2">
    <source>
        <dbReference type="ARBA" id="ARBA00022490"/>
    </source>
</evidence>
<keyword evidence="2" id="KW-0963">Cytoplasm</keyword>
<feature type="repeat" description="WD" evidence="9">
    <location>
        <begin position="70"/>
        <end position="101"/>
    </location>
</feature>
<evidence type="ECO:0000313" key="14">
    <source>
        <dbReference type="EMBL" id="KAB0800164.1"/>
    </source>
</evidence>
<evidence type="ECO:0000259" key="12">
    <source>
        <dbReference type="Pfam" id="PF24797"/>
    </source>
</evidence>